<comment type="caution">
    <text evidence="1">The sequence shown here is derived from an EMBL/GenBank/DDBJ whole genome shotgun (WGS) entry which is preliminary data.</text>
</comment>
<accession>A0AAW4TFU2</accession>
<dbReference type="Proteomes" id="UP001199070">
    <property type="component" value="Unassembled WGS sequence"/>
</dbReference>
<proteinExistence type="predicted"/>
<dbReference type="AlphaFoldDB" id="A0AAW4TFU2"/>
<protein>
    <submittedName>
        <fullName evidence="1">Uncharacterized protein</fullName>
    </submittedName>
</protein>
<reference evidence="1" key="1">
    <citation type="submission" date="2023-08" db="EMBL/GenBank/DDBJ databases">
        <title>A collection of bacterial strains from the Burkholderia cepacia Research Laboratory and Repository.</title>
        <authorList>
            <person name="Lipuma J."/>
            <person name="Spilker T."/>
        </authorList>
    </citation>
    <scope>NUCLEOTIDE SEQUENCE</scope>
    <source>
        <strain evidence="1">AU0862</strain>
    </source>
</reference>
<evidence type="ECO:0000313" key="1">
    <source>
        <dbReference type="EMBL" id="MCA8380666.1"/>
    </source>
</evidence>
<dbReference type="RefSeq" id="WP_226134196.1">
    <property type="nucleotide sequence ID" value="NZ_JAIZTC010000004.1"/>
</dbReference>
<gene>
    <name evidence="1" type="ORF">LGN22_17475</name>
</gene>
<dbReference type="EMBL" id="JAIZTC010000004">
    <property type="protein sequence ID" value="MCA8380666.1"/>
    <property type="molecule type" value="Genomic_DNA"/>
</dbReference>
<organism evidence="1 2">
    <name type="scientific">Burkholderia cenocepacia</name>
    <dbReference type="NCBI Taxonomy" id="95486"/>
    <lineage>
        <taxon>Bacteria</taxon>
        <taxon>Pseudomonadati</taxon>
        <taxon>Pseudomonadota</taxon>
        <taxon>Betaproteobacteria</taxon>
        <taxon>Burkholderiales</taxon>
        <taxon>Burkholderiaceae</taxon>
        <taxon>Burkholderia</taxon>
        <taxon>Burkholderia cepacia complex</taxon>
    </lineage>
</organism>
<sequence length="108" mass="12038">MTLMNIRRDGTYSESFKVLEKGGKIRIAEETGQWGVSGNVFFTITTGRGEDGKVIAEVDQSDAYYYDAYLIDYANDGENSIRHILTGDVFVSRRVGDDFAFPGILPTK</sequence>
<name>A0AAW4TFU2_9BURK</name>
<evidence type="ECO:0000313" key="2">
    <source>
        <dbReference type="Proteomes" id="UP001199070"/>
    </source>
</evidence>